<accession>A0A0A9DED1</accession>
<evidence type="ECO:0000256" key="1">
    <source>
        <dbReference type="SAM" id="Phobius"/>
    </source>
</evidence>
<reference evidence="2" key="2">
    <citation type="journal article" date="2015" name="Data Brief">
        <title>Shoot transcriptome of the giant reed, Arundo donax.</title>
        <authorList>
            <person name="Barrero R.A."/>
            <person name="Guerrero F.D."/>
            <person name="Moolhuijzen P."/>
            <person name="Goolsby J.A."/>
            <person name="Tidwell J."/>
            <person name="Bellgard S.E."/>
            <person name="Bellgard M.I."/>
        </authorList>
    </citation>
    <scope>NUCLEOTIDE SEQUENCE</scope>
    <source>
        <tissue evidence="2">Shoot tissue taken approximately 20 cm above the soil surface</tissue>
    </source>
</reference>
<organism evidence="2">
    <name type="scientific">Arundo donax</name>
    <name type="common">Giant reed</name>
    <name type="synonym">Donax arundinaceus</name>
    <dbReference type="NCBI Taxonomy" id="35708"/>
    <lineage>
        <taxon>Eukaryota</taxon>
        <taxon>Viridiplantae</taxon>
        <taxon>Streptophyta</taxon>
        <taxon>Embryophyta</taxon>
        <taxon>Tracheophyta</taxon>
        <taxon>Spermatophyta</taxon>
        <taxon>Magnoliopsida</taxon>
        <taxon>Liliopsida</taxon>
        <taxon>Poales</taxon>
        <taxon>Poaceae</taxon>
        <taxon>PACMAD clade</taxon>
        <taxon>Arundinoideae</taxon>
        <taxon>Arundineae</taxon>
        <taxon>Arundo</taxon>
    </lineage>
</organism>
<name>A0A0A9DED1_ARUDO</name>
<keyword evidence="1" id="KW-0812">Transmembrane</keyword>
<feature type="transmembrane region" description="Helical" evidence="1">
    <location>
        <begin position="18"/>
        <end position="40"/>
    </location>
</feature>
<keyword evidence="1" id="KW-0472">Membrane</keyword>
<evidence type="ECO:0000313" key="2">
    <source>
        <dbReference type="EMBL" id="JAD86959.1"/>
    </source>
</evidence>
<sequence length="41" mass="4771">MEIMNEIAHVFCRSYFEFYTSSILVVLPCLLLTLFGVIFLP</sequence>
<protein>
    <submittedName>
        <fullName evidence="2">Uncharacterized protein</fullName>
    </submittedName>
</protein>
<dbReference type="EMBL" id="GBRH01210936">
    <property type="protein sequence ID" value="JAD86959.1"/>
    <property type="molecule type" value="Transcribed_RNA"/>
</dbReference>
<keyword evidence="1" id="KW-1133">Transmembrane helix</keyword>
<reference evidence="2" key="1">
    <citation type="submission" date="2014-09" db="EMBL/GenBank/DDBJ databases">
        <authorList>
            <person name="Magalhaes I.L.F."/>
            <person name="Oliveira U."/>
            <person name="Santos F.R."/>
            <person name="Vidigal T.H.D.A."/>
            <person name="Brescovit A.D."/>
            <person name="Santos A.J."/>
        </authorList>
    </citation>
    <scope>NUCLEOTIDE SEQUENCE</scope>
    <source>
        <tissue evidence="2">Shoot tissue taken approximately 20 cm above the soil surface</tissue>
    </source>
</reference>
<proteinExistence type="predicted"/>
<dbReference type="AlphaFoldDB" id="A0A0A9DED1"/>